<dbReference type="SUPFAM" id="SSF52518">
    <property type="entry name" value="Thiamin diphosphate-binding fold (THDP-binding)"/>
    <property type="match status" value="1"/>
</dbReference>
<sequence length="124" mass="13501">MRYRDAMTALDAVLPDGVDVVVDAGNTGAAAIHHLPVRRGGRFLVALGMGGMGYSFGAGIGMAFARNTGRAPPGGWWWSRGRRVFYARHGGAHRCALPAAHHVRVVQQQRPRHVRDPRAALLRR</sequence>
<dbReference type="EC" id="2.2.1.6" evidence="2"/>
<proteinExistence type="predicted"/>
<evidence type="ECO:0000313" key="2">
    <source>
        <dbReference type="EMBL" id="EUA06727.1"/>
    </source>
</evidence>
<dbReference type="GO" id="GO:0003984">
    <property type="term" value="F:acetolactate synthase activity"/>
    <property type="evidence" value="ECO:0007669"/>
    <property type="project" value="UniProtKB-EC"/>
</dbReference>
<dbReference type="CDD" id="cd00568">
    <property type="entry name" value="TPP_enzymes"/>
    <property type="match status" value="1"/>
</dbReference>
<keyword evidence="1" id="KW-0472">Membrane</keyword>
<keyword evidence="2" id="KW-0808">Transferase</keyword>
<reference evidence="2" key="1">
    <citation type="submission" date="2014-01" db="EMBL/GenBank/DDBJ databases">
        <authorList>
            <person name="Brown-Elliot B."/>
            <person name="Wallace R."/>
            <person name="Lenaerts A."/>
            <person name="Ordway D."/>
            <person name="DeGroote M.A."/>
            <person name="Parker T."/>
            <person name="Sizemore C."/>
            <person name="Tallon L.J."/>
            <person name="Sadzewicz L.K."/>
            <person name="Sengamalay N."/>
            <person name="Fraser C.M."/>
            <person name="Hine E."/>
            <person name="Shefchek K.A."/>
            <person name="Das S.P."/>
            <person name="Tettelin H."/>
        </authorList>
    </citation>
    <scope>NUCLEOTIDE SEQUENCE [LARGE SCALE GENOMIC DNA]</scope>
    <source>
        <strain evidence="2">4042</strain>
    </source>
</reference>
<protein>
    <submittedName>
        <fullName evidence="2">Acetolactate synthase domain protein</fullName>
        <ecNumber evidence="2">2.2.1.6</ecNumber>
    </submittedName>
</protein>
<dbReference type="GO" id="GO:0000287">
    <property type="term" value="F:magnesium ion binding"/>
    <property type="evidence" value="ECO:0007669"/>
    <property type="project" value="UniProtKB-ARBA"/>
</dbReference>
<dbReference type="Gene3D" id="3.40.50.970">
    <property type="match status" value="1"/>
</dbReference>
<dbReference type="AlphaFoldDB" id="X7YHS1"/>
<dbReference type="EMBL" id="JAOB01000093">
    <property type="protein sequence ID" value="EUA06727.1"/>
    <property type="molecule type" value="Genomic_DNA"/>
</dbReference>
<comment type="caution">
    <text evidence="2">The sequence shown here is derived from an EMBL/GenBank/DDBJ whole genome shotgun (WGS) entry which is preliminary data.</text>
</comment>
<organism evidence="2">
    <name type="scientific">Mycobacterium xenopi 4042</name>
    <dbReference type="NCBI Taxonomy" id="1299334"/>
    <lineage>
        <taxon>Bacteria</taxon>
        <taxon>Bacillati</taxon>
        <taxon>Actinomycetota</taxon>
        <taxon>Actinomycetes</taxon>
        <taxon>Mycobacteriales</taxon>
        <taxon>Mycobacteriaceae</taxon>
        <taxon>Mycobacterium</taxon>
    </lineage>
</organism>
<keyword evidence="1" id="KW-0812">Transmembrane</keyword>
<accession>X7YHS1</accession>
<gene>
    <name evidence="2" type="ORF">I553_0672</name>
</gene>
<name>X7YHS1_MYCXE</name>
<evidence type="ECO:0000256" key="1">
    <source>
        <dbReference type="SAM" id="Phobius"/>
    </source>
</evidence>
<dbReference type="PATRIC" id="fig|1299334.3.peg.10251"/>
<feature type="transmembrane region" description="Helical" evidence="1">
    <location>
        <begin position="43"/>
        <end position="65"/>
    </location>
</feature>
<dbReference type="InterPro" id="IPR029061">
    <property type="entry name" value="THDP-binding"/>
</dbReference>
<keyword evidence="1" id="KW-1133">Transmembrane helix</keyword>